<accession>A0A9E8HPJ7</accession>
<dbReference type="EMBL" id="CP101527">
    <property type="protein sequence ID" value="UZW74156.1"/>
    <property type="molecule type" value="Genomic_DNA"/>
</dbReference>
<keyword evidence="1" id="KW-0732">Signal</keyword>
<dbReference type="Proteomes" id="UP001164472">
    <property type="component" value="Chromosome"/>
</dbReference>
<proteinExistence type="predicted"/>
<keyword evidence="3" id="KW-1185">Reference proteome</keyword>
<dbReference type="SUPFAM" id="SSF56925">
    <property type="entry name" value="OMPA-like"/>
    <property type="match status" value="1"/>
</dbReference>
<organism evidence="2 3">
    <name type="scientific">Alkalimarinus sediminis</name>
    <dbReference type="NCBI Taxonomy" id="1632866"/>
    <lineage>
        <taxon>Bacteria</taxon>
        <taxon>Pseudomonadati</taxon>
        <taxon>Pseudomonadota</taxon>
        <taxon>Gammaproteobacteria</taxon>
        <taxon>Alteromonadales</taxon>
        <taxon>Alteromonadaceae</taxon>
        <taxon>Alkalimarinus</taxon>
    </lineage>
</organism>
<feature type="signal peptide" evidence="1">
    <location>
        <begin position="1"/>
        <end position="23"/>
    </location>
</feature>
<dbReference type="Pfam" id="PF03922">
    <property type="entry name" value="OmpW"/>
    <property type="match status" value="1"/>
</dbReference>
<dbReference type="InterPro" id="IPR005618">
    <property type="entry name" value="OMPW"/>
</dbReference>
<dbReference type="RefSeq" id="WP_251811242.1">
    <property type="nucleotide sequence ID" value="NZ_CP101527.1"/>
</dbReference>
<dbReference type="Gene3D" id="2.40.160.20">
    <property type="match status" value="1"/>
</dbReference>
<dbReference type="PANTHER" id="PTHR36920">
    <property type="match status" value="1"/>
</dbReference>
<sequence length="247" mass="25731">MIKRTLTSSLIAGSMLLSQSAFAYEAGDFFIKGGIAVVDPQETSSDIVINTPPLGPATGAKVGLNSDAQLGLVFTYMATDRIGIELLAATPFEHDISGAGAIAGAGKLGDTQHLPPTLSVQYYLAEPDSKFQPYVGAGINYTIFFNEGTTQTLTNSIGALADIAAGAPTGVVATSTKLDIDDSIGASVQAGFNYEVTENMGLTAAVWWINIDADAEITAETNAGTVKANVNVEVDPLAYMLGAYYKF</sequence>
<dbReference type="PANTHER" id="PTHR36920:SF1">
    <property type="entry name" value="OUTER MEMBRANE PROTEIN W"/>
    <property type="match status" value="1"/>
</dbReference>
<evidence type="ECO:0000256" key="1">
    <source>
        <dbReference type="SAM" id="SignalP"/>
    </source>
</evidence>
<dbReference type="AlphaFoldDB" id="A0A9E8HPJ7"/>
<dbReference type="InterPro" id="IPR011250">
    <property type="entry name" value="OMP/PagP_B-barrel"/>
</dbReference>
<feature type="chain" id="PRO_5038848039" evidence="1">
    <location>
        <begin position="24"/>
        <end position="247"/>
    </location>
</feature>
<protein>
    <submittedName>
        <fullName evidence="2">Outer membrane beta-barrel protein</fullName>
    </submittedName>
</protein>
<reference evidence="2" key="1">
    <citation type="submission" date="2022-07" db="EMBL/GenBank/DDBJ databases">
        <title>Alkalimarinus sp. nov., isolated from gut of a Alitta virens.</title>
        <authorList>
            <person name="Yang A.I."/>
            <person name="Shin N.-R."/>
        </authorList>
    </citation>
    <scope>NUCLEOTIDE SEQUENCE</scope>
    <source>
        <strain evidence="2">FA028</strain>
    </source>
</reference>
<dbReference type="KEGG" id="asem:NNL22_14165"/>
<dbReference type="GO" id="GO:0019867">
    <property type="term" value="C:outer membrane"/>
    <property type="evidence" value="ECO:0007669"/>
    <property type="project" value="InterPro"/>
</dbReference>
<name>A0A9E8HPJ7_9ALTE</name>
<gene>
    <name evidence="2" type="ORF">NNL22_14165</name>
</gene>
<evidence type="ECO:0000313" key="3">
    <source>
        <dbReference type="Proteomes" id="UP001164472"/>
    </source>
</evidence>
<dbReference type="GO" id="GO:0055085">
    <property type="term" value="P:transmembrane transport"/>
    <property type="evidence" value="ECO:0007669"/>
    <property type="project" value="TreeGrafter"/>
</dbReference>
<evidence type="ECO:0000313" key="2">
    <source>
        <dbReference type="EMBL" id="UZW74156.1"/>
    </source>
</evidence>